<dbReference type="Pfam" id="PF17963">
    <property type="entry name" value="Big_9"/>
    <property type="match status" value="1"/>
</dbReference>
<dbReference type="Proteomes" id="UP000635142">
    <property type="component" value="Unassembled WGS sequence"/>
</dbReference>
<organism evidence="1 2">
    <name type="scientific">Sulfitobacter aestuariivivens</name>
    <dbReference type="NCBI Taxonomy" id="2766981"/>
    <lineage>
        <taxon>Bacteria</taxon>
        <taxon>Pseudomonadati</taxon>
        <taxon>Pseudomonadota</taxon>
        <taxon>Alphaproteobacteria</taxon>
        <taxon>Rhodobacterales</taxon>
        <taxon>Roseobacteraceae</taxon>
        <taxon>Sulfitobacter</taxon>
    </lineage>
</organism>
<dbReference type="RefSeq" id="WP_191076525.1">
    <property type="nucleotide sequence ID" value="NZ_JACTAG010000002.1"/>
</dbReference>
<proteinExistence type="predicted"/>
<sequence length="834" mass="87477">MCGFRAFTQTPAGMVNEKQSAVTLLNRALQEDPKMDCVRSITFVIPGTDGLPGVQVTAVEIDGAIEFTLEVLPTLDGATADLRGLFFNLGDEASLLGLTPTGDDVTNHATGNVIDLGRGNNMQGSAQPYDFGVAFGGPGIGKDKGDIQTTTFTLTNDAGDLTLDDIAQVEFGTRITSVGELGGERDGSGKLTTIAPAAPDAQDDSYSIFEDGQSGLDDPASVPEGVVFEVLDNDTDADGDTLSVTHVFGAMHGTVTIIDGDDPDDLPGDAVLYTPYADYAGMDSFTYCIDDGNGGTDFATVNVMIEAVADIPEVSIEAFATDEVNVIRLVVTAEQTDDDDSEFIDQLLSSGLPPGVTLTPSGTINPAGQPGSLTQEYILTLPPDQNTDFGLTFTAVAEEMSNGDTETGSATIDIVYEYNSTTTGVQFEAEDQSIWSSGDEFVFIDDRFIGIDTGNFDVGLDDGPFVAGISGNVQLGFQSTLQFEGGSIDATADYDVTVETSYNQTVDELLIETGAFLTDTFFTTEGPMGSYVLDFIYDVMLSAYAGVNIDLGGINLDPAGVIPGDQTIDFGSINETINVGPVGVGPGSINILDLTSNDLGGTFTLPAPADSLSVDFAWPNLTTTSDPAILNPAESSGASNNFLQLNLDLDELATTLAGLPVNPFNPSLEAGPFFADFDLLNVFVNAGLNFLQDFSMAMGDLVGILSFEDGSSTAFTMGDSLQLSNASLIDQNGDNDGDVEFVFNMIPEAELSNLTELGFNVGGGVDILSVDVGYDLTINNPFSAVVGPDEFGFSDSFGFGPLAGFELSFPVAEVEVFNDTFDLAFGDEQILAVA</sequence>
<accession>A0A927D702</accession>
<evidence type="ECO:0000313" key="2">
    <source>
        <dbReference type="Proteomes" id="UP000635142"/>
    </source>
</evidence>
<dbReference type="AlphaFoldDB" id="A0A927D702"/>
<protein>
    <submittedName>
        <fullName evidence="1">Cadherin-like domain-containing protein</fullName>
    </submittedName>
</protein>
<name>A0A927D702_9RHOB</name>
<reference evidence="1" key="1">
    <citation type="submission" date="2020-08" db="EMBL/GenBank/DDBJ databases">
        <title>Sulfitobacter aestuariivivens sp. nov., isolated from a tidal flat.</title>
        <authorList>
            <person name="Park S."/>
            <person name="Yoon J.-H."/>
        </authorList>
    </citation>
    <scope>NUCLEOTIDE SEQUENCE</scope>
    <source>
        <strain evidence="1">TSTF-M16</strain>
    </source>
</reference>
<comment type="caution">
    <text evidence="1">The sequence shown here is derived from an EMBL/GenBank/DDBJ whole genome shotgun (WGS) entry which is preliminary data.</text>
</comment>
<dbReference type="EMBL" id="JACTAG010000002">
    <property type="protein sequence ID" value="MBD3665556.1"/>
    <property type="molecule type" value="Genomic_DNA"/>
</dbReference>
<keyword evidence="2" id="KW-1185">Reference proteome</keyword>
<evidence type="ECO:0000313" key="1">
    <source>
        <dbReference type="EMBL" id="MBD3665556.1"/>
    </source>
</evidence>
<gene>
    <name evidence="1" type="ORF">H9Q16_16605</name>
</gene>
<dbReference type="Gene3D" id="2.60.40.2810">
    <property type="match status" value="1"/>
</dbReference>